<keyword evidence="2" id="KW-0560">Oxidoreductase</keyword>
<dbReference type="SUPFAM" id="SSF51735">
    <property type="entry name" value="NAD(P)-binding Rossmann-fold domains"/>
    <property type="match status" value="1"/>
</dbReference>
<comment type="similarity">
    <text evidence="1">Belongs to the short-chain dehydrogenases/reductases (SDR) family.</text>
</comment>
<dbReference type="Proteomes" id="UP001149074">
    <property type="component" value="Unassembled WGS sequence"/>
</dbReference>
<dbReference type="Gene3D" id="3.40.50.720">
    <property type="entry name" value="NAD(P)-binding Rossmann-like Domain"/>
    <property type="match status" value="1"/>
</dbReference>
<evidence type="ECO:0000313" key="3">
    <source>
        <dbReference type="EMBL" id="KAJ5104041.1"/>
    </source>
</evidence>
<proteinExistence type="inferred from homology"/>
<reference evidence="3" key="2">
    <citation type="journal article" date="2023" name="IMA Fungus">
        <title>Comparative genomic study of the Penicillium genus elucidates a diverse pangenome and 15 lateral gene transfer events.</title>
        <authorList>
            <person name="Petersen C."/>
            <person name="Sorensen T."/>
            <person name="Nielsen M.R."/>
            <person name="Sondergaard T.E."/>
            <person name="Sorensen J.L."/>
            <person name="Fitzpatrick D.A."/>
            <person name="Frisvad J.C."/>
            <person name="Nielsen K.L."/>
        </authorList>
    </citation>
    <scope>NUCLEOTIDE SEQUENCE</scope>
    <source>
        <strain evidence="3">IBT 30761</strain>
    </source>
</reference>
<reference evidence="3" key="1">
    <citation type="submission" date="2022-11" db="EMBL/GenBank/DDBJ databases">
        <authorList>
            <person name="Petersen C."/>
        </authorList>
    </citation>
    <scope>NUCLEOTIDE SEQUENCE</scope>
    <source>
        <strain evidence="3">IBT 30761</strain>
    </source>
</reference>
<dbReference type="InterPro" id="IPR002347">
    <property type="entry name" value="SDR_fam"/>
</dbReference>
<dbReference type="InterPro" id="IPR036291">
    <property type="entry name" value="NAD(P)-bd_dom_sf"/>
</dbReference>
<evidence type="ECO:0008006" key="5">
    <source>
        <dbReference type="Google" id="ProtNLM"/>
    </source>
</evidence>
<dbReference type="EMBL" id="JAPQKI010000004">
    <property type="protein sequence ID" value="KAJ5104041.1"/>
    <property type="molecule type" value="Genomic_DNA"/>
</dbReference>
<dbReference type="GeneID" id="81356043"/>
<dbReference type="PRINTS" id="PR00081">
    <property type="entry name" value="GDHRDH"/>
</dbReference>
<sequence>MRSLISFYTQYFPPPPTFTESHVGPQPCRVFMITGGNSGLGLELVKQLYPTGATIYLACRSEERAATAMREVISSAGSDISTPGKLRFLHLDLNDLASIPKSASTFLEQESRLDILWNNAGIGGCPIGTKTRQGLEGHIGVNCVAPLMFTQALLSSLKNAACDSTPGSVRIIWTASLSIESHAPRGGIEVERVNCGSTQDPPGDYAQSKVGNWWLAIEASKRYAELGIISVAQNPGQLDTDVWKHQPWWVMMLVRPTLHDPRLGAHTMLYAGFSKDLVVGDTRYVMPWGRLREWQSTPRKDIVAAMPGPAGTQWFWKWCEEQFEPYV</sequence>
<dbReference type="GO" id="GO:0016491">
    <property type="term" value="F:oxidoreductase activity"/>
    <property type="evidence" value="ECO:0007669"/>
    <property type="project" value="UniProtKB-KW"/>
</dbReference>
<protein>
    <recommendedName>
        <fullName evidence="5">Short-chain dehydrogenase</fullName>
    </recommendedName>
</protein>
<dbReference type="PANTHER" id="PTHR43157:SF31">
    <property type="entry name" value="PHOSPHATIDYLINOSITOL-GLYCAN BIOSYNTHESIS CLASS F PROTEIN"/>
    <property type="match status" value="1"/>
</dbReference>
<organism evidence="3 4">
    <name type="scientific">Penicillium argentinense</name>
    <dbReference type="NCBI Taxonomy" id="1131581"/>
    <lineage>
        <taxon>Eukaryota</taxon>
        <taxon>Fungi</taxon>
        <taxon>Dikarya</taxon>
        <taxon>Ascomycota</taxon>
        <taxon>Pezizomycotina</taxon>
        <taxon>Eurotiomycetes</taxon>
        <taxon>Eurotiomycetidae</taxon>
        <taxon>Eurotiales</taxon>
        <taxon>Aspergillaceae</taxon>
        <taxon>Penicillium</taxon>
    </lineage>
</organism>
<evidence type="ECO:0000256" key="1">
    <source>
        <dbReference type="ARBA" id="ARBA00006484"/>
    </source>
</evidence>
<evidence type="ECO:0000256" key="2">
    <source>
        <dbReference type="ARBA" id="ARBA00023002"/>
    </source>
</evidence>
<dbReference type="AlphaFoldDB" id="A0A9W9KFN8"/>
<keyword evidence="4" id="KW-1185">Reference proteome</keyword>
<dbReference type="Pfam" id="PF00106">
    <property type="entry name" value="adh_short"/>
    <property type="match status" value="1"/>
</dbReference>
<name>A0A9W9KFN8_9EURO</name>
<dbReference type="PANTHER" id="PTHR43157">
    <property type="entry name" value="PHOSPHATIDYLINOSITOL-GLYCAN BIOSYNTHESIS CLASS F PROTEIN-RELATED"/>
    <property type="match status" value="1"/>
</dbReference>
<evidence type="ECO:0000313" key="4">
    <source>
        <dbReference type="Proteomes" id="UP001149074"/>
    </source>
</evidence>
<gene>
    <name evidence="3" type="ORF">N7532_004570</name>
</gene>
<accession>A0A9W9KFN8</accession>
<comment type="caution">
    <text evidence="3">The sequence shown here is derived from an EMBL/GenBank/DDBJ whole genome shotgun (WGS) entry which is preliminary data.</text>
</comment>
<dbReference type="RefSeq" id="XP_056477421.1">
    <property type="nucleotide sequence ID" value="XM_056617064.1"/>
</dbReference>
<dbReference type="OrthoDB" id="191139at2759"/>